<keyword evidence="2" id="KW-1185">Reference proteome</keyword>
<evidence type="ECO:0000313" key="1">
    <source>
        <dbReference type="EMBL" id="CAG8582838.1"/>
    </source>
</evidence>
<protein>
    <submittedName>
        <fullName evidence="1">12275_t:CDS:1</fullName>
    </submittedName>
</protein>
<dbReference type="Proteomes" id="UP000789570">
    <property type="component" value="Unassembled WGS sequence"/>
</dbReference>
<proteinExistence type="predicted"/>
<dbReference type="OrthoDB" id="2393824at2759"/>
<name>A0A9N9C024_9GLOM</name>
<dbReference type="EMBL" id="CAJVPQ010002086">
    <property type="protein sequence ID" value="CAG8582838.1"/>
    <property type="molecule type" value="Genomic_DNA"/>
</dbReference>
<organism evidence="1 2">
    <name type="scientific">Funneliformis caledonium</name>
    <dbReference type="NCBI Taxonomy" id="1117310"/>
    <lineage>
        <taxon>Eukaryota</taxon>
        <taxon>Fungi</taxon>
        <taxon>Fungi incertae sedis</taxon>
        <taxon>Mucoromycota</taxon>
        <taxon>Glomeromycotina</taxon>
        <taxon>Glomeromycetes</taxon>
        <taxon>Glomerales</taxon>
        <taxon>Glomeraceae</taxon>
        <taxon>Funneliformis</taxon>
    </lineage>
</organism>
<reference evidence="1" key="1">
    <citation type="submission" date="2021-06" db="EMBL/GenBank/DDBJ databases">
        <authorList>
            <person name="Kallberg Y."/>
            <person name="Tangrot J."/>
            <person name="Rosling A."/>
        </authorList>
    </citation>
    <scope>NUCLEOTIDE SEQUENCE</scope>
    <source>
        <strain evidence="1">UK204</strain>
    </source>
</reference>
<evidence type="ECO:0000313" key="2">
    <source>
        <dbReference type="Proteomes" id="UP000789570"/>
    </source>
</evidence>
<accession>A0A9N9C024</accession>
<comment type="caution">
    <text evidence="1">The sequence shown here is derived from an EMBL/GenBank/DDBJ whole genome shotgun (WGS) entry which is preliminary data.</text>
</comment>
<sequence>MVKPSTSSELEQICKDKVMLQTLSVNAEALFPTFSGKNILVVYINESFALVALYNFFHDEGELEKEILKIIDIRDMPIFDEIAKNYDLPPFCIGSPSIVKSSNETVSLIKNATSGYTLNEFFSESSELRLAFFILDNRCRPDIIFFVIFEEVEVLVFVQVKLRYLVKAIVGALNTINPKMFYKDKNGDLFQKELNKPIVKKIK</sequence>
<dbReference type="AlphaFoldDB" id="A0A9N9C024"/>
<gene>
    <name evidence="1" type="ORF">FCALED_LOCUS7688</name>
</gene>